<protein>
    <submittedName>
        <fullName evidence="1">Uncharacterized protein</fullName>
    </submittedName>
</protein>
<organism evidence="1">
    <name type="scientific">marine metagenome</name>
    <dbReference type="NCBI Taxonomy" id="408172"/>
    <lineage>
        <taxon>unclassified sequences</taxon>
        <taxon>metagenomes</taxon>
        <taxon>ecological metagenomes</taxon>
    </lineage>
</organism>
<proteinExistence type="predicted"/>
<dbReference type="AlphaFoldDB" id="A0A382RN50"/>
<name>A0A382RN50_9ZZZZ</name>
<dbReference type="EMBL" id="UINC01122315">
    <property type="protein sequence ID" value="SVC98051.1"/>
    <property type="molecule type" value="Genomic_DNA"/>
</dbReference>
<accession>A0A382RN50</accession>
<reference evidence="1" key="1">
    <citation type="submission" date="2018-05" db="EMBL/GenBank/DDBJ databases">
        <authorList>
            <person name="Lanie J.A."/>
            <person name="Ng W.-L."/>
            <person name="Kazmierczak K.M."/>
            <person name="Andrzejewski T.M."/>
            <person name="Davidsen T.M."/>
            <person name="Wayne K.J."/>
            <person name="Tettelin H."/>
            <person name="Glass J.I."/>
            <person name="Rusch D."/>
            <person name="Podicherti R."/>
            <person name="Tsui H.-C.T."/>
            <person name="Winkler M.E."/>
        </authorList>
    </citation>
    <scope>NUCLEOTIDE SEQUENCE</scope>
</reference>
<sequence length="41" mass="4953">MELRELYQDKVQEIQDLKTQIHILETILRNFLPVVEKKKGD</sequence>
<gene>
    <name evidence="1" type="ORF">METZ01_LOCUS350905</name>
</gene>
<evidence type="ECO:0000313" key="1">
    <source>
        <dbReference type="EMBL" id="SVC98051.1"/>
    </source>
</evidence>